<dbReference type="GO" id="GO:1902412">
    <property type="term" value="P:regulation of mitotic cytokinesis"/>
    <property type="evidence" value="ECO:0007669"/>
    <property type="project" value="InterPro"/>
</dbReference>
<gene>
    <name evidence="2" type="ORF">P879_00075</name>
</gene>
<dbReference type="InterPro" id="IPR036572">
    <property type="entry name" value="Doublecortin_dom_sf"/>
</dbReference>
<name>A0A8T0DW42_9TREM</name>
<dbReference type="InterPro" id="IPR043188">
    <property type="entry name" value="DCDC1"/>
</dbReference>
<dbReference type="Pfam" id="PF24478">
    <property type="entry name" value="DCX2_DCDC1"/>
    <property type="match status" value="1"/>
</dbReference>
<dbReference type="GO" id="GO:0030496">
    <property type="term" value="C:midbody"/>
    <property type="evidence" value="ECO:0007669"/>
    <property type="project" value="TreeGrafter"/>
</dbReference>
<evidence type="ECO:0000313" key="3">
    <source>
        <dbReference type="Proteomes" id="UP000699462"/>
    </source>
</evidence>
<dbReference type="InterPro" id="IPR056415">
    <property type="entry name" value="DCX2_DCDC1"/>
</dbReference>
<dbReference type="PANTHER" id="PTHR46302:SF3">
    <property type="entry name" value="DOUBLECORTIN DOMAIN-CONTAINING PROTEIN 1"/>
    <property type="match status" value="1"/>
</dbReference>
<organism evidence="2 3">
    <name type="scientific">Paragonimus westermani</name>
    <dbReference type="NCBI Taxonomy" id="34504"/>
    <lineage>
        <taxon>Eukaryota</taxon>
        <taxon>Metazoa</taxon>
        <taxon>Spiralia</taxon>
        <taxon>Lophotrochozoa</taxon>
        <taxon>Platyhelminthes</taxon>
        <taxon>Trematoda</taxon>
        <taxon>Digenea</taxon>
        <taxon>Plagiorchiida</taxon>
        <taxon>Troglotremata</taxon>
        <taxon>Troglotrematidae</taxon>
        <taxon>Paragonimus</taxon>
    </lineage>
</organism>
<evidence type="ECO:0000313" key="2">
    <source>
        <dbReference type="EMBL" id="KAF8571342.1"/>
    </source>
</evidence>
<dbReference type="SUPFAM" id="SSF89837">
    <property type="entry name" value="Doublecortin (DC)"/>
    <property type="match status" value="1"/>
</dbReference>
<keyword evidence="3" id="KW-1185">Reference proteome</keyword>
<reference evidence="2 3" key="1">
    <citation type="submission" date="2019-07" db="EMBL/GenBank/DDBJ databases">
        <title>Annotation for the trematode Paragonimus westermani.</title>
        <authorList>
            <person name="Choi Y.-J."/>
        </authorList>
    </citation>
    <scope>NUCLEOTIDE SEQUENCE [LARGE SCALE GENOMIC DNA]</scope>
    <source>
        <strain evidence="2">180907_Pwestermani</strain>
    </source>
</reference>
<dbReference type="EMBL" id="JTDF01000576">
    <property type="protein sequence ID" value="KAF8571342.1"/>
    <property type="molecule type" value="Genomic_DNA"/>
</dbReference>
<comment type="caution">
    <text evidence="2">The sequence shown here is derived from an EMBL/GenBank/DDBJ whole genome shotgun (WGS) entry which is preliminary data.</text>
</comment>
<dbReference type="GO" id="GO:0035556">
    <property type="term" value="P:intracellular signal transduction"/>
    <property type="evidence" value="ECO:0007669"/>
    <property type="project" value="InterPro"/>
</dbReference>
<accession>A0A8T0DW42</accession>
<dbReference type="OrthoDB" id="9999986at2759"/>
<protein>
    <recommendedName>
        <fullName evidence="1">DCDC1 second doublecortin-like domain-containing protein</fullName>
    </recommendedName>
</protein>
<dbReference type="PANTHER" id="PTHR46302">
    <property type="entry name" value="DOUBLECORTIN DOMAIN-CONTAINING PROTEIN 1"/>
    <property type="match status" value="1"/>
</dbReference>
<proteinExistence type="predicted"/>
<dbReference type="AlphaFoldDB" id="A0A8T0DW42"/>
<dbReference type="Proteomes" id="UP000699462">
    <property type="component" value="Unassembled WGS sequence"/>
</dbReference>
<evidence type="ECO:0000259" key="1">
    <source>
        <dbReference type="Pfam" id="PF24478"/>
    </source>
</evidence>
<feature type="domain" description="DCDC1 second doublecortin-like" evidence="1">
    <location>
        <begin position="2"/>
        <end position="79"/>
    </location>
</feature>
<dbReference type="GO" id="GO:0008017">
    <property type="term" value="F:microtubule binding"/>
    <property type="evidence" value="ECO:0007669"/>
    <property type="project" value="InterPro"/>
</dbReference>
<sequence length="813" mass="91989">MVEEYLQACTMRFQLGAPVKRVFTWNGREITNFSEIPTFNSVTDREHKTAKQRGGNGQQRYLGPVWVSKGEGYSPSGVYDYLGHCIGAMREKLEPLKTYKKQLEAAKEGNRNEVKQMKILSMSSSEQTEELELSEGCRFTMRHIAKIRQNNSLASTAGLHLREHAELFALPLLITITKQADHESTKAAGTQIWSINKQGQIRPRPCLGGLTLGLILKADKMFGLVDRTFQDPNKPNKKKLSGLPVALVPQNDDDAYQHWRFGVDGFIHNQGDEDLVLTCLHGSKTSNEEDNLWSTERNTTSHIAACTVLSRSWDSCQRWGIKQERWSTFGQWRHSQVPNPEWHRKAFTWPVDRQGEINDSLIWPVEGLLKPFVPPLEPSRGHAGSHSEWVLTVVPRLVDGATIRLQKAASGILTNSEDKLVEKQFPAPTDIYEASKQTAHERACHASDLRYAETTMRRESKQMAKTMDSVEAESSESMSQPQPSREYFQRFEFTADGVLYPQADPTLALTMITSVYDKPRLLLKKRRSGEESQKFRLTKEGGIGCGEYVLSFELSDGSCTISLAGSLVAMSRPERARFGRATQMFQYDLQSKLIYALATNLVDQIRESTIKDLGSLGLFHGGHLDLSTYEAKWSVKYWQTRMDVDMNDLAKMKRAHTELMAIVQGKPRMESVKLLVYRNGDARVLAPKLCVGSSTSGLLDLCTARLEYSPPVTQFYTADGTLVRKLEDLYAWAKQHSSEIMEQEEIWLRWCSEADHTEGSGTEITDSENNLYHQSVDRQRSNAVFWKLLSEKSEHAAVYAGHPEVRKLMAYVS</sequence>